<dbReference type="RefSeq" id="WP_149614038.1">
    <property type="nucleotide sequence ID" value="NZ_SEUK01000047.1"/>
</dbReference>
<dbReference type="CDD" id="cd00077">
    <property type="entry name" value="HDc"/>
    <property type="match status" value="1"/>
</dbReference>
<dbReference type="GO" id="GO:0008832">
    <property type="term" value="F:dGTPase activity"/>
    <property type="evidence" value="ECO:0007669"/>
    <property type="project" value="TreeGrafter"/>
</dbReference>
<feature type="domain" description="HD/PDEase" evidence="1">
    <location>
        <begin position="53"/>
        <end position="245"/>
    </location>
</feature>
<dbReference type="EMBL" id="SEUK01000047">
    <property type="protein sequence ID" value="KAA1160956.1"/>
    <property type="molecule type" value="Genomic_DNA"/>
</dbReference>
<dbReference type="PANTHER" id="PTHR11373">
    <property type="entry name" value="DEOXYNUCLEOSIDE TRIPHOSPHATE TRIPHOSPHOHYDROLASE"/>
    <property type="match status" value="1"/>
</dbReference>
<evidence type="ECO:0000313" key="2">
    <source>
        <dbReference type="EMBL" id="KAA1160956.1"/>
    </source>
</evidence>
<dbReference type="Pfam" id="PF01966">
    <property type="entry name" value="HD"/>
    <property type="match status" value="1"/>
</dbReference>
<accession>A0AB73BHN7</accession>
<dbReference type="InterPro" id="IPR006674">
    <property type="entry name" value="HD_domain"/>
</dbReference>
<dbReference type="GO" id="GO:0006203">
    <property type="term" value="P:dGTP catabolic process"/>
    <property type="evidence" value="ECO:0007669"/>
    <property type="project" value="TreeGrafter"/>
</dbReference>
<dbReference type="Gene3D" id="1.10.3210.10">
    <property type="entry name" value="Hypothetical protein af1432"/>
    <property type="match status" value="1"/>
</dbReference>
<name>A0AB73BHN7_9GAMM</name>
<dbReference type="PANTHER" id="PTHR11373:SF4">
    <property type="entry name" value="DEOXYNUCLEOSIDE TRIPHOSPHATE TRIPHOSPHOHYDROLASE SAMHD1"/>
    <property type="match status" value="1"/>
</dbReference>
<dbReference type="AlphaFoldDB" id="A0AB73BHN7"/>
<dbReference type="Proteomes" id="UP000324162">
    <property type="component" value="Unassembled WGS sequence"/>
</dbReference>
<protein>
    <submittedName>
        <fullName evidence="2">HD domain-containing protein</fullName>
    </submittedName>
</protein>
<organism evidence="2 3">
    <name type="scientific">Pseudoalteromonas fuliginea</name>
    <dbReference type="NCBI Taxonomy" id="1872678"/>
    <lineage>
        <taxon>Bacteria</taxon>
        <taxon>Pseudomonadati</taxon>
        <taxon>Pseudomonadota</taxon>
        <taxon>Gammaproteobacteria</taxon>
        <taxon>Alteromonadales</taxon>
        <taxon>Pseudoalteromonadaceae</taxon>
        <taxon>Pseudoalteromonas</taxon>
    </lineage>
</organism>
<dbReference type="SMART" id="SM00471">
    <property type="entry name" value="HDc"/>
    <property type="match status" value="1"/>
</dbReference>
<proteinExistence type="predicted"/>
<dbReference type="SUPFAM" id="SSF109604">
    <property type="entry name" value="HD-domain/PDEase-like"/>
    <property type="match status" value="1"/>
</dbReference>
<sequence length="516" mass="60092">MEFDKKLVSKILDPIHGIIRLTEIEVKFIDDPLFQRLRTIKQNTFLYKVFPSAIHSRFEHSLGVMNIAYEVLKNLQLNSFRFTKKNNDTSDVFEAVDQIPESNVQELRLAALLHDIGHGPMSHQFDSFLPTNESFKKQLSQDFPELFKMIGNNAIEHEHISLIFVKTIYDNLCKEGKLTKKQQESINIDNVMMIIESKYLNKSINTTIAGKELDILPMLTSIISSCPIDADRMDYLQRDSYFSGVKCGIYDSNRLFMSIVPVIEDDKLYLAYTESCIDSIAEFINARSNLFSQVYYHKTNRAFSAMLDSICQAANNSKINPDKDIFKSYLPSNKEKTDYLKCIKSFYLTNSDSYFLSTLLPRILSNSEIKTKGKRILNNLKKREPWLKVYEAKIYSDNLDIKNGINKNFKKQLKKEMSEILEHIVEDIHYSIDIMTDNAFKDIEKTEIKLLTKNHLNKYSLNSFEKCGDKLDKHQSVKYFVRIFLDKKYKNIINDDILNEIEACKNKILNEYTKEI</sequence>
<reference evidence="2 3" key="1">
    <citation type="submission" date="2019-01" db="EMBL/GenBank/DDBJ databases">
        <title>Genome sequences of marine Pseudoalteromonas species.</title>
        <authorList>
            <person name="Boraston A.B."/>
            <person name="Hehemann J.-H."/>
            <person name="Vickers C.J."/>
            <person name="Salama-Alber O."/>
            <person name="Abe K."/>
            <person name="Hettle A.J."/>
        </authorList>
    </citation>
    <scope>NUCLEOTIDE SEQUENCE [LARGE SCALE GENOMIC DNA]</scope>
    <source>
        <strain evidence="2 3">PS42</strain>
    </source>
</reference>
<dbReference type="InterPro" id="IPR050135">
    <property type="entry name" value="dGTPase-like"/>
</dbReference>
<gene>
    <name evidence="2" type="ORF">EU508_08030</name>
</gene>
<comment type="caution">
    <text evidence="2">The sequence shown here is derived from an EMBL/GenBank/DDBJ whole genome shotgun (WGS) entry which is preliminary data.</text>
</comment>
<dbReference type="InterPro" id="IPR003607">
    <property type="entry name" value="HD/PDEase_dom"/>
</dbReference>
<evidence type="ECO:0000259" key="1">
    <source>
        <dbReference type="SMART" id="SM00471"/>
    </source>
</evidence>
<evidence type="ECO:0000313" key="3">
    <source>
        <dbReference type="Proteomes" id="UP000324162"/>
    </source>
</evidence>